<feature type="non-terminal residue" evidence="1">
    <location>
        <position position="1"/>
    </location>
</feature>
<reference evidence="1" key="1">
    <citation type="journal article" date="2015" name="Nature">
        <title>Complex archaea that bridge the gap between prokaryotes and eukaryotes.</title>
        <authorList>
            <person name="Spang A."/>
            <person name="Saw J.H."/>
            <person name="Jorgensen S.L."/>
            <person name="Zaremba-Niedzwiedzka K."/>
            <person name="Martijn J."/>
            <person name="Lind A.E."/>
            <person name="van Eijk R."/>
            <person name="Schleper C."/>
            <person name="Guy L."/>
            <person name="Ettema T.J."/>
        </authorList>
    </citation>
    <scope>NUCLEOTIDE SEQUENCE</scope>
</reference>
<dbReference type="AlphaFoldDB" id="A0A0F9QNQ5"/>
<protein>
    <submittedName>
        <fullName evidence="1">Uncharacterized protein</fullName>
    </submittedName>
</protein>
<sequence length="50" mass="6261">PNVEETWNYLFPDKKYSEKHRSYDDVFHEALIVFELYKRNKWKPIIEKES</sequence>
<dbReference type="EMBL" id="LAZR01004628">
    <property type="protein sequence ID" value="KKN06933.1"/>
    <property type="molecule type" value="Genomic_DNA"/>
</dbReference>
<gene>
    <name evidence="1" type="ORF">LCGC14_1072340</name>
</gene>
<organism evidence="1">
    <name type="scientific">marine sediment metagenome</name>
    <dbReference type="NCBI Taxonomy" id="412755"/>
    <lineage>
        <taxon>unclassified sequences</taxon>
        <taxon>metagenomes</taxon>
        <taxon>ecological metagenomes</taxon>
    </lineage>
</organism>
<name>A0A0F9QNQ5_9ZZZZ</name>
<proteinExistence type="predicted"/>
<accession>A0A0F9QNQ5</accession>
<comment type="caution">
    <text evidence="1">The sequence shown here is derived from an EMBL/GenBank/DDBJ whole genome shotgun (WGS) entry which is preliminary data.</text>
</comment>
<evidence type="ECO:0000313" key="1">
    <source>
        <dbReference type="EMBL" id="KKN06933.1"/>
    </source>
</evidence>